<evidence type="ECO:0000313" key="1">
    <source>
        <dbReference type="EMBL" id="KAG5684302.1"/>
    </source>
</evidence>
<dbReference type="AlphaFoldDB" id="A0A9J6CRP9"/>
<keyword evidence="2" id="KW-1185">Reference proteome</keyword>
<proteinExistence type="predicted"/>
<protein>
    <submittedName>
        <fullName evidence="1">Uncharacterized protein</fullName>
    </submittedName>
</protein>
<comment type="caution">
    <text evidence="1">The sequence shown here is derived from an EMBL/GenBank/DDBJ whole genome shotgun (WGS) entry which is preliminary data.</text>
</comment>
<evidence type="ECO:0000313" key="2">
    <source>
        <dbReference type="Proteomes" id="UP001107558"/>
    </source>
</evidence>
<sequence>MEQDLNNLEAILARHIKKEALQPEKKDTSKIDKDTQTDVPANFNFEISEEEFLNLTTKQQDFLVEFMEVFNIKDSQKTEDILARLETRKKWSGLKKYSSHGFTYGPHFG</sequence>
<accession>A0A9J6CRP9</accession>
<dbReference type="EMBL" id="JADBJN010000001">
    <property type="protein sequence ID" value="KAG5684302.1"/>
    <property type="molecule type" value="Genomic_DNA"/>
</dbReference>
<organism evidence="1 2">
    <name type="scientific">Polypedilum vanderplanki</name>
    <name type="common">Sleeping chironomid midge</name>
    <dbReference type="NCBI Taxonomy" id="319348"/>
    <lineage>
        <taxon>Eukaryota</taxon>
        <taxon>Metazoa</taxon>
        <taxon>Ecdysozoa</taxon>
        <taxon>Arthropoda</taxon>
        <taxon>Hexapoda</taxon>
        <taxon>Insecta</taxon>
        <taxon>Pterygota</taxon>
        <taxon>Neoptera</taxon>
        <taxon>Endopterygota</taxon>
        <taxon>Diptera</taxon>
        <taxon>Nematocera</taxon>
        <taxon>Chironomoidea</taxon>
        <taxon>Chironomidae</taxon>
        <taxon>Chironominae</taxon>
        <taxon>Polypedilum</taxon>
        <taxon>Polypedilum</taxon>
    </lineage>
</organism>
<reference evidence="1" key="1">
    <citation type="submission" date="2021-03" db="EMBL/GenBank/DDBJ databases">
        <title>Chromosome level genome of the anhydrobiotic midge Polypedilum vanderplanki.</title>
        <authorList>
            <person name="Yoshida Y."/>
            <person name="Kikawada T."/>
            <person name="Gusev O."/>
        </authorList>
    </citation>
    <scope>NUCLEOTIDE SEQUENCE</scope>
    <source>
        <strain evidence="1">NIAS01</strain>
        <tissue evidence="1">Whole body or cell culture</tissue>
    </source>
</reference>
<gene>
    <name evidence="1" type="ORF">PVAND_013537</name>
</gene>
<dbReference type="Proteomes" id="UP001107558">
    <property type="component" value="Chromosome 1"/>
</dbReference>
<name>A0A9J6CRP9_POLVA</name>